<evidence type="ECO:0000256" key="2">
    <source>
        <dbReference type="RuleBase" id="RU363015"/>
    </source>
</evidence>
<sequence length="195" mass="22193">MNVADFRGAYNASHEYYKAAEIFGKRIAQLGFTTITGGGPGTMEAANKGAFENGGTSVGCNIKLPFEQKPNPYVHKSITFNYFFIRKVLLVKYSYAFIIMPGGFGTMDEFFETLTLVQTKTITNFPIVLFGKAYYQPLMDYMTLMAEKGTINPDDLHLLLLTDDFDEAINHISGFVNTHFKIKPRKRLWWLLEKR</sequence>
<comment type="similarity">
    <text evidence="2">Belongs to the LOG family.</text>
</comment>
<dbReference type="InterPro" id="IPR052341">
    <property type="entry name" value="LOG_family_nucleotidases"/>
</dbReference>
<protein>
    <recommendedName>
        <fullName evidence="2">Cytokinin riboside 5'-monophosphate phosphoribohydrolase</fullName>
        <ecNumber evidence="2">3.2.2.n1</ecNumber>
    </recommendedName>
</protein>
<dbReference type="Proteomes" id="UP001595906">
    <property type="component" value="Unassembled WGS sequence"/>
</dbReference>
<name>A0ABV8PX04_9BACT</name>
<dbReference type="PANTHER" id="PTHR43393:SF3">
    <property type="entry name" value="LYSINE DECARBOXYLASE-LIKE PROTEIN"/>
    <property type="match status" value="1"/>
</dbReference>
<keyword evidence="4" id="KW-1185">Reference proteome</keyword>
<accession>A0ABV8PX04</accession>
<dbReference type="Pfam" id="PF03641">
    <property type="entry name" value="Lysine_decarbox"/>
    <property type="match status" value="1"/>
</dbReference>
<comment type="catalytic activity">
    <reaction evidence="1">
        <text>AMP + H2O = D-ribose 5-phosphate + adenine</text>
        <dbReference type="Rhea" id="RHEA:20129"/>
        <dbReference type="ChEBI" id="CHEBI:15377"/>
        <dbReference type="ChEBI" id="CHEBI:16708"/>
        <dbReference type="ChEBI" id="CHEBI:78346"/>
        <dbReference type="ChEBI" id="CHEBI:456215"/>
        <dbReference type="EC" id="3.2.2.4"/>
    </reaction>
</comment>
<dbReference type="PANTHER" id="PTHR43393">
    <property type="entry name" value="CYTOKININ RIBOSIDE 5'-MONOPHOSPHATE PHOSPHORIBOHYDROLASE"/>
    <property type="match status" value="1"/>
</dbReference>
<keyword evidence="2" id="KW-0378">Hydrolase</keyword>
<gene>
    <name evidence="3" type="ORF">ACFOW1_09285</name>
</gene>
<proteinExistence type="inferred from homology"/>
<organism evidence="3 4">
    <name type="scientific">Parasediminibacterium paludis</name>
    <dbReference type="NCBI Taxonomy" id="908966"/>
    <lineage>
        <taxon>Bacteria</taxon>
        <taxon>Pseudomonadati</taxon>
        <taxon>Bacteroidota</taxon>
        <taxon>Chitinophagia</taxon>
        <taxon>Chitinophagales</taxon>
        <taxon>Chitinophagaceae</taxon>
        <taxon>Parasediminibacterium</taxon>
    </lineage>
</organism>
<dbReference type="NCBIfam" id="TIGR00730">
    <property type="entry name" value="Rossman fold protein, TIGR00730 family"/>
    <property type="match status" value="1"/>
</dbReference>
<dbReference type="EC" id="3.2.2.n1" evidence="2"/>
<comment type="caution">
    <text evidence="3">The sequence shown here is derived from an EMBL/GenBank/DDBJ whole genome shotgun (WGS) entry which is preliminary data.</text>
</comment>
<dbReference type="Gene3D" id="3.40.50.450">
    <property type="match status" value="1"/>
</dbReference>
<dbReference type="EMBL" id="JBHSDC010000017">
    <property type="protein sequence ID" value="MFC4232084.1"/>
    <property type="molecule type" value="Genomic_DNA"/>
</dbReference>
<dbReference type="RefSeq" id="WP_379013797.1">
    <property type="nucleotide sequence ID" value="NZ_JBHSDC010000017.1"/>
</dbReference>
<reference evidence="4" key="1">
    <citation type="journal article" date="2019" name="Int. J. Syst. Evol. Microbiol.">
        <title>The Global Catalogue of Microorganisms (GCM) 10K type strain sequencing project: providing services to taxonomists for standard genome sequencing and annotation.</title>
        <authorList>
            <consortium name="The Broad Institute Genomics Platform"/>
            <consortium name="The Broad Institute Genome Sequencing Center for Infectious Disease"/>
            <person name="Wu L."/>
            <person name="Ma J."/>
        </authorList>
    </citation>
    <scope>NUCLEOTIDE SEQUENCE [LARGE SCALE GENOMIC DNA]</scope>
    <source>
        <strain evidence="4">CECT 8010</strain>
    </source>
</reference>
<evidence type="ECO:0000313" key="3">
    <source>
        <dbReference type="EMBL" id="MFC4232084.1"/>
    </source>
</evidence>
<dbReference type="InterPro" id="IPR031100">
    <property type="entry name" value="LOG_fam"/>
</dbReference>
<dbReference type="InterPro" id="IPR005269">
    <property type="entry name" value="LOG"/>
</dbReference>
<evidence type="ECO:0000313" key="4">
    <source>
        <dbReference type="Proteomes" id="UP001595906"/>
    </source>
</evidence>
<dbReference type="SUPFAM" id="SSF102405">
    <property type="entry name" value="MCP/YpsA-like"/>
    <property type="match status" value="1"/>
</dbReference>
<evidence type="ECO:0000256" key="1">
    <source>
        <dbReference type="ARBA" id="ARBA00000274"/>
    </source>
</evidence>
<keyword evidence="2" id="KW-0203">Cytokinin biosynthesis</keyword>